<evidence type="ECO:0000259" key="1">
    <source>
        <dbReference type="Pfam" id="PF00534"/>
    </source>
</evidence>
<dbReference type="InterPro" id="IPR001296">
    <property type="entry name" value="Glyco_trans_1"/>
</dbReference>
<protein>
    <recommendedName>
        <fullName evidence="1">Glycosyl transferase family 1 domain-containing protein</fullName>
    </recommendedName>
</protein>
<organism evidence="2 3">
    <name type="scientific">Candidatus Uhrbacteria bacterium RIFCSPLOWO2_02_FULL_51_9</name>
    <dbReference type="NCBI Taxonomy" id="1802410"/>
    <lineage>
        <taxon>Bacteria</taxon>
        <taxon>Candidatus Uhriibacteriota</taxon>
    </lineage>
</organism>
<accession>A0A1F7VE13</accession>
<evidence type="ECO:0000313" key="3">
    <source>
        <dbReference type="Proteomes" id="UP000176678"/>
    </source>
</evidence>
<dbReference type="AlphaFoldDB" id="A0A1F7VE13"/>
<dbReference type="EMBL" id="MGES01000050">
    <property type="protein sequence ID" value="OGL88378.1"/>
    <property type="molecule type" value="Genomic_DNA"/>
</dbReference>
<comment type="caution">
    <text evidence="2">The sequence shown here is derived from an EMBL/GenBank/DDBJ whole genome shotgun (WGS) entry which is preliminary data.</text>
</comment>
<name>A0A1F7VE13_9BACT</name>
<feature type="domain" description="Glycosyl transferase family 1" evidence="1">
    <location>
        <begin position="1"/>
        <end position="94"/>
    </location>
</feature>
<dbReference type="PANTHER" id="PTHR12526">
    <property type="entry name" value="GLYCOSYLTRANSFERASE"/>
    <property type="match status" value="1"/>
</dbReference>
<dbReference type="GO" id="GO:0016757">
    <property type="term" value="F:glycosyltransferase activity"/>
    <property type="evidence" value="ECO:0007669"/>
    <property type="project" value="InterPro"/>
</dbReference>
<proteinExistence type="predicted"/>
<dbReference type="Pfam" id="PF00534">
    <property type="entry name" value="Glycos_transf_1"/>
    <property type="match status" value="1"/>
</dbReference>
<sequence length="156" mass="16542">MVGTGELLNAYKKEAAHLGIADRVTFTGGVTDEELARWYAGARAEILPSTDRSEAFGIVLIEAMACGTPVIASDLPGVRTVVERVHGGVLVPVGIASSLRGATPRNDSLILALQQAWNTPWSAEERTALAVRAASVYGRATLADQLIAWYHGIITT</sequence>
<gene>
    <name evidence="2" type="ORF">A3H75_03430</name>
</gene>
<evidence type="ECO:0000313" key="2">
    <source>
        <dbReference type="EMBL" id="OGL88378.1"/>
    </source>
</evidence>
<reference evidence="2 3" key="1">
    <citation type="journal article" date="2016" name="Nat. Commun.">
        <title>Thousands of microbial genomes shed light on interconnected biogeochemical processes in an aquifer system.</title>
        <authorList>
            <person name="Anantharaman K."/>
            <person name="Brown C.T."/>
            <person name="Hug L.A."/>
            <person name="Sharon I."/>
            <person name="Castelle C.J."/>
            <person name="Probst A.J."/>
            <person name="Thomas B.C."/>
            <person name="Singh A."/>
            <person name="Wilkins M.J."/>
            <person name="Karaoz U."/>
            <person name="Brodie E.L."/>
            <person name="Williams K.H."/>
            <person name="Hubbard S.S."/>
            <person name="Banfield J.F."/>
        </authorList>
    </citation>
    <scope>NUCLEOTIDE SEQUENCE [LARGE SCALE GENOMIC DNA]</scope>
</reference>
<dbReference type="SUPFAM" id="SSF53756">
    <property type="entry name" value="UDP-Glycosyltransferase/glycogen phosphorylase"/>
    <property type="match status" value="1"/>
</dbReference>
<dbReference type="STRING" id="1802410.A3H75_03430"/>
<dbReference type="Gene3D" id="3.40.50.2000">
    <property type="entry name" value="Glycogen Phosphorylase B"/>
    <property type="match status" value="1"/>
</dbReference>
<dbReference type="Proteomes" id="UP000176678">
    <property type="component" value="Unassembled WGS sequence"/>
</dbReference>